<proteinExistence type="inferred from homology"/>
<keyword evidence="4" id="KW-0862">Zinc</keyword>
<sequence length="269" mass="28279">MFRSRFCTVTAATVLLALTGTAEAAPQVELQRLTWTEIRDALNAGYTTIIVPVGGTEQSGPYIAVGKHNVRAQTLADRIAHQLGNTLVAPVIAYVPEGGTSPRTSHMRFPGTISVTPAVFDGLLKSAAESFRVQGFRLVAFIGDHGGYRAEMCKTVVQINQSWSGTGAHAACINSYYTVIAGAYDEALRQKGLGAAVGTHADLSDTSLMLAVDPSMVRTGALRNAPKPTTVDGVYGGDPRGATAALGEIGVDMQVNAAVTEIRALQQHP</sequence>
<gene>
    <name evidence="7" type="ORF">AAJCM20276_29290</name>
</gene>
<comment type="cofactor">
    <cofactor evidence="1">
        <name>Zn(2+)</name>
        <dbReference type="ChEBI" id="CHEBI:29105"/>
    </cofactor>
</comment>
<evidence type="ECO:0000313" key="8">
    <source>
        <dbReference type="Proteomes" id="UP000515220"/>
    </source>
</evidence>
<feature type="chain" id="PRO_5028219466" description="Creatininase" evidence="6">
    <location>
        <begin position="25"/>
        <end position="269"/>
    </location>
</feature>
<dbReference type="InterPro" id="IPR003785">
    <property type="entry name" value="Creatininase/forma_Hydrolase"/>
</dbReference>
<evidence type="ECO:0000256" key="1">
    <source>
        <dbReference type="ARBA" id="ARBA00001947"/>
    </source>
</evidence>
<evidence type="ECO:0000256" key="4">
    <source>
        <dbReference type="ARBA" id="ARBA00022833"/>
    </source>
</evidence>
<dbReference type="Proteomes" id="UP000515220">
    <property type="component" value="Chromosome"/>
</dbReference>
<dbReference type="SUPFAM" id="SSF102215">
    <property type="entry name" value="Creatininase"/>
    <property type="match status" value="1"/>
</dbReference>
<evidence type="ECO:0000256" key="2">
    <source>
        <dbReference type="ARBA" id="ARBA00022723"/>
    </source>
</evidence>
<dbReference type="RefSeq" id="WP_099349107.1">
    <property type="nucleotide sequence ID" value="NZ_AP023326.1"/>
</dbReference>
<name>A0A6S6PNT5_ACEAC</name>
<evidence type="ECO:0000256" key="6">
    <source>
        <dbReference type="SAM" id="SignalP"/>
    </source>
</evidence>
<keyword evidence="3" id="KW-0378">Hydrolase</keyword>
<dbReference type="GO" id="GO:0016811">
    <property type="term" value="F:hydrolase activity, acting on carbon-nitrogen (but not peptide) bonds, in linear amides"/>
    <property type="evidence" value="ECO:0007669"/>
    <property type="project" value="TreeGrafter"/>
</dbReference>
<evidence type="ECO:0008006" key="9">
    <source>
        <dbReference type="Google" id="ProtNLM"/>
    </source>
</evidence>
<dbReference type="Pfam" id="PF02633">
    <property type="entry name" value="Creatininase"/>
    <property type="match status" value="1"/>
</dbReference>
<dbReference type="Gene3D" id="3.40.50.10310">
    <property type="entry name" value="Creatininase"/>
    <property type="match status" value="1"/>
</dbReference>
<dbReference type="PANTHER" id="PTHR35005:SF1">
    <property type="entry name" value="2-AMINO-5-FORMYLAMINO-6-RIBOSYLAMINOPYRIMIDIN-4(3H)-ONE 5'-MONOPHOSPHATE DEFORMYLASE"/>
    <property type="match status" value="1"/>
</dbReference>
<feature type="signal peptide" evidence="6">
    <location>
        <begin position="1"/>
        <end position="24"/>
    </location>
</feature>
<dbReference type="AlphaFoldDB" id="A0A6S6PNT5"/>
<dbReference type="PANTHER" id="PTHR35005">
    <property type="entry name" value="3-DEHYDRO-SCYLLO-INOSOSE HYDROLASE"/>
    <property type="match status" value="1"/>
</dbReference>
<comment type="similarity">
    <text evidence="5">Belongs to the creatininase superfamily.</text>
</comment>
<dbReference type="InterPro" id="IPR024087">
    <property type="entry name" value="Creatininase-like_sf"/>
</dbReference>
<keyword evidence="2" id="KW-0479">Metal-binding</keyword>
<dbReference type="EMBL" id="AP023326">
    <property type="protein sequence ID" value="BCI68305.1"/>
    <property type="molecule type" value="Genomic_DNA"/>
</dbReference>
<evidence type="ECO:0000313" key="7">
    <source>
        <dbReference type="EMBL" id="BCI68305.1"/>
    </source>
</evidence>
<protein>
    <recommendedName>
        <fullName evidence="9">Creatininase</fullName>
    </recommendedName>
</protein>
<reference evidence="7 8" key="1">
    <citation type="submission" date="2020-07" db="EMBL/GenBank/DDBJ databases">
        <title>Complete Genome Sequence of an acetic acid bacterium, Acetobacter aceti JCM20276.</title>
        <authorList>
            <person name="Hirose Y."/>
            <person name="Mihara H."/>
        </authorList>
    </citation>
    <scope>NUCLEOTIDE SEQUENCE [LARGE SCALE GENOMIC DNA]</scope>
    <source>
        <strain evidence="7 8">JCM20276</strain>
    </source>
</reference>
<keyword evidence="6" id="KW-0732">Signal</keyword>
<accession>A0A6S6PNT5</accession>
<evidence type="ECO:0000256" key="5">
    <source>
        <dbReference type="ARBA" id="ARBA00024029"/>
    </source>
</evidence>
<organism evidence="7 8">
    <name type="scientific">Acetobacter aceti</name>
    <dbReference type="NCBI Taxonomy" id="435"/>
    <lineage>
        <taxon>Bacteria</taxon>
        <taxon>Pseudomonadati</taxon>
        <taxon>Pseudomonadota</taxon>
        <taxon>Alphaproteobacteria</taxon>
        <taxon>Acetobacterales</taxon>
        <taxon>Acetobacteraceae</taxon>
        <taxon>Acetobacter</taxon>
        <taxon>Acetobacter subgen. Acetobacter</taxon>
    </lineage>
</organism>
<evidence type="ECO:0000256" key="3">
    <source>
        <dbReference type="ARBA" id="ARBA00022801"/>
    </source>
</evidence>
<dbReference type="GO" id="GO:0009231">
    <property type="term" value="P:riboflavin biosynthetic process"/>
    <property type="evidence" value="ECO:0007669"/>
    <property type="project" value="TreeGrafter"/>
</dbReference>
<dbReference type="GO" id="GO:0046872">
    <property type="term" value="F:metal ion binding"/>
    <property type="evidence" value="ECO:0007669"/>
    <property type="project" value="UniProtKB-KW"/>
</dbReference>